<dbReference type="AlphaFoldDB" id="A0A6N7ISZ4"/>
<dbReference type="PROSITE" id="PS50293">
    <property type="entry name" value="TPR_REGION"/>
    <property type="match status" value="1"/>
</dbReference>
<keyword evidence="4" id="KW-1185">Reference proteome</keyword>
<dbReference type="OrthoDB" id="9815923at2"/>
<name>A0A6N7ISZ4_9FIRM</name>
<evidence type="ECO:0000313" key="4">
    <source>
        <dbReference type="Proteomes" id="UP000441717"/>
    </source>
</evidence>
<accession>A0A6N7ISZ4</accession>
<evidence type="ECO:0000256" key="1">
    <source>
        <dbReference type="PROSITE-ProRule" id="PRU00339"/>
    </source>
</evidence>
<feature type="repeat" description="TPR" evidence="1">
    <location>
        <begin position="314"/>
        <end position="347"/>
    </location>
</feature>
<dbReference type="PANTHER" id="PTHR43630">
    <property type="entry name" value="POLY-BETA-1,6-N-ACETYL-D-GLUCOSAMINE SYNTHASE"/>
    <property type="match status" value="1"/>
</dbReference>
<dbReference type="SUPFAM" id="SSF53448">
    <property type="entry name" value="Nucleotide-diphospho-sugar transferases"/>
    <property type="match status" value="1"/>
</dbReference>
<dbReference type="InterPro" id="IPR029044">
    <property type="entry name" value="Nucleotide-diphossugar_trans"/>
</dbReference>
<dbReference type="SMART" id="SM00028">
    <property type="entry name" value="TPR"/>
    <property type="match status" value="2"/>
</dbReference>
<sequence>MKPLISLAMIVRNEEPHLSRCLNSVRGVVDEMVIVDTGSTDGTVEIARRYTDRIYHYPWHGDFSAARNFALTRARGRWILSLDADEELDTGRGGLDHLVHNTNGHEAFFLPLHQMSAELPGSYSRFFVLRLFQNRPCYRFAGAIHEQVVVERPAAVGMAAAPVIRHHPLPAQERRRRRGRNLALLQRAVAADPANPFWQYYLGVEWLGLGRAARALPHLQRACRELDDSHILFRAQAVRALVACCQSLGRLDEAICLCLEETHRYPAYTDLFFDGGLLFEEKGEYEIARRWFQEAVNCGLPPALFGHTGGTESFLSLYHLGYCNEKLGRWQEAVQYYEQALAANPGYIYPLYNLFLILLVEEGPLQALARLRNAGHCRQGAIAAALAGLFFEAGYPDLACACLDGLPLAENRLPSPAFYVYAGRVKEALHLVERHRATGRAFDPGLAVDEVVALILQKEYETARTRALSLWRQQPERSRAVALLNLISLCRDGSSSLRPEKAREPEVIRIILDVLEKCLRFRAGTPGPGRAQLPRRPHHLAAAAIAYLSTLSPEACASLGNYLAEKAGALRRLAAFKFGPAGGLIP</sequence>
<dbReference type="Gene3D" id="3.90.550.10">
    <property type="entry name" value="Spore Coat Polysaccharide Biosynthesis Protein SpsA, Chain A"/>
    <property type="match status" value="1"/>
</dbReference>
<dbReference type="GO" id="GO:0016740">
    <property type="term" value="F:transferase activity"/>
    <property type="evidence" value="ECO:0007669"/>
    <property type="project" value="UniProtKB-KW"/>
</dbReference>
<dbReference type="Gene3D" id="1.25.40.10">
    <property type="entry name" value="Tetratricopeptide repeat domain"/>
    <property type="match status" value="2"/>
</dbReference>
<dbReference type="InterPro" id="IPR001173">
    <property type="entry name" value="Glyco_trans_2-like"/>
</dbReference>
<dbReference type="Pfam" id="PF00515">
    <property type="entry name" value="TPR_1"/>
    <property type="match status" value="1"/>
</dbReference>
<reference evidence="3 4" key="1">
    <citation type="submission" date="2019-10" db="EMBL/GenBank/DDBJ databases">
        <title>Comparative genomics of sulfur disproportionating microorganisms.</title>
        <authorList>
            <person name="Ward L.M."/>
            <person name="Bertran E."/>
            <person name="Johnston D."/>
        </authorList>
    </citation>
    <scope>NUCLEOTIDE SEQUENCE [LARGE SCALE GENOMIC DNA]</scope>
    <source>
        <strain evidence="3 4">DSM 14055</strain>
    </source>
</reference>
<evidence type="ECO:0000313" key="3">
    <source>
        <dbReference type="EMBL" id="MQL52639.1"/>
    </source>
</evidence>
<dbReference type="EMBL" id="WHYR01000026">
    <property type="protein sequence ID" value="MQL52639.1"/>
    <property type="molecule type" value="Genomic_DNA"/>
</dbReference>
<keyword evidence="1" id="KW-0802">TPR repeat</keyword>
<gene>
    <name evidence="3" type="ORF">GFC01_10270</name>
</gene>
<dbReference type="PANTHER" id="PTHR43630:SF2">
    <property type="entry name" value="GLYCOSYLTRANSFERASE"/>
    <property type="match status" value="1"/>
</dbReference>
<evidence type="ECO:0000259" key="2">
    <source>
        <dbReference type="Pfam" id="PF00535"/>
    </source>
</evidence>
<dbReference type="Proteomes" id="UP000441717">
    <property type="component" value="Unassembled WGS sequence"/>
</dbReference>
<dbReference type="CDD" id="cd02511">
    <property type="entry name" value="Beta4Glucosyltransferase"/>
    <property type="match status" value="1"/>
</dbReference>
<organism evidence="3 4">
    <name type="scientific">Desulfofundulus thermobenzoicus</name>
    <dbReference type="NCBI Taxonomy" id="29376"/>
    <lineage>
        <taxon>Bacteria</taxon>
        <taxon>Bacillati</taxon>
        <taxon>Bacillota</taxon>
        <taxon>Clostridia</taxon>
        <taxon>Eubacteriales</taxon>
        <taxon>Peptococcaceae</taxon>
        <taxon>Desulfofundulus</taxon>
    </lineage>
</organism>
<protein>
    <submittedName>
        <fullName evidence="3">Glycosyltransferase</fullName>
    </submittedName>
</protein>
<dbReference type="SUPFAM" id="SSF48452">
    <property type="entry name" value="TPR-like"/>
    <property type="match status" value="1"/>
</dbReference>
<dbReference type="RefSeq" id="WP_152946963.1">
    <property type="nucleotide sequence ID" value="NZ_WHYR01000026.1"/>
</dbReference>
<keyword evidence="3" id="KW-0808">Transferase</keyword>
<feature type="domain" description="Glycosyltransferase 2-like" evidence="2">
    <location>
        <begin position="6"/>
        <end position="90"/>
    </location>
</feature>
<proteinExistence type="predicted"/>
<dbReference type="InterPro" id="IPR011990">
    <property type="entry name" value="TPR-like_helical_dom_sf"/>
</dbReference>
<dbReference type="InterPro" id="IPR019734">
    <property type="entry name" value="TPR_rpt"/>
</dbReference>
<comment type="caution">
    <text evidence="3">The sequence shown here is derived from an EMBL/GenBank/DDBJ whole genome shotgun (WGS) entry which is preliminary data.</text>
</comment>
<dbReference type="PROSITE" id="PS50005">
    <property type="entry name" value="TPR"/>
    <property type="match status" value="1"/>
</dbReference>
<dbReference type="Pfam" id="PF00535">
    <property type="entry name" value="Glycos_transf_2"/>
    <property type="match status" value="1"/>
</dbReference>